<dbReference type="Pfam" id="PF26168">
    <property type="entry name" value="Glyco_transf_N"/>
    <property type="match status" value="1"/>
</dbReference>
<accession>A0A6I9R370</accession>
<evidence type="ECO:0000313" key="7">
    <source>
        <dbReference type="Proteomes" id="UP000504607"/>
    </source>
</evidence>
<dbReference type="InterPro" id="IPR002213">
    <property type="entry name" value="UDP_glucos_trans"/>
</dbReference>
<dbReference type="SUPFAM" id="SSF53756">
    <property type="entry name" value="UDP-Glycosyltransferase/glycogen phosphorylase"/>
    <property type="match status" value="1"/>
</dbReference>
<dbReference type="InterPro" id="IPR035595">
    <property type="entry name" value="UDP_glycos_trans_CS"/>
</dbReference>
<name>A0A6I9R370_ELAGV</name>
<dbReference type="PANTHER" id="PTHR48047:SF61">
    <property type="entry name" value="OS04G0273600 PROTEIN"/>
    <property type="match status" value="1"/>
</dbReference>
<dbReference type="InterPro" id="IPR058980">
    <property type="entry name" value="Glyco_transf_N"/>
</dbReference>
<reference evidence="8" key="1">
    <citation type="submission" date="2025-08" db="UniProtKB">
        <authorList>
            <consortium name="RefSeq"/>
        </authorList>
    </citation>
    <scope>IDENTIFICATION</scope>
</reference>
<keyword evidence="7" id="KW-1185">Reference proteome</keyword>
<dbReference type="OrthoDB" id="5835829at2759"/>
<evidence type="ECO:0000256" key="4">
    <source>
        <dbReference type="RuleBase" id="RU003718"/>
    </source>
</evidence>
<evidence type="ECO:0000259" key="6">
    <source>
        <dbReference type="Pfam" id="PF26168"/>
    </source>
</evidence>
<dbReference type="CDD" id="cd03784">
    <property type="entry name" value="GT1_Gtf-like"/>
    <property type="match status" value="1"/>
</dbReference>
<evidence type="ECO:0000256" key="1">
    <source>
        <dbReference type="ARBA" id="ARBA00009995"/>
    </source>
</evidence>
<evidence type="ECO:0000256" key="2">
    <source>
        <dbReference type="ARBA" id="ARBA00022676"/>
    </source>
</evidence>
<dbReference type="Gene3D" id="3.40.50.2000">
    <property type="entry name" value="Glycogen Phosphorylase B"/>
    <property type="match status" value="2"/>
</dbReference>
<dbReference type="AlphaFoldDB" id="A0A6I9R370"/>
<keyword evidence="2 4" id="KW-0328">Glycosyltransferase</keyword>
<evidence type="ECO:0000256" key="5">
    <source>
        <dbReference type="RuleBase" id="RU362057"/>
    </source>
</evidence>
<dbReference type="Pfam" id="PF00201">
    <property type="entry name" value="UDPGT"/>
    <property type="match status" value="1"/>
</dbReference>
<dbReference type="InParanoid" id="A0A6I9R370"/>
<sequence length="474" mass="52837">MDREHLLLFPFMAQGHLIPFFNLAKLIEQRKRFAITIVNTPLNIAKLQSSLPPNSAIHLMELPFSSSEHGLPPNSENTDSLPLHLFTTFFQATETLRPAFEHLVSNIIQQQGHNRLCIVADMFFGWTVESAKKLGVFHSVFVTSGAYASAIIFSLWLHTPLLAESYDEVPLIDFPEVKIHHSQLINAIVSSDGMDPTTVFLRQQISLSFQSSELLLNTVEELEREGLRLLRNISRLPVWSIGPIASTVPSSDHISDSWMKFLDSNPPASVLYVSFGSQNAIPASQMMELALGLEAGGKPFIWVIRAPPREIEDGEDDRIVWLPEGFEDRITEKKQGFLVHGWAPQPEILSHPSTGAFLSHCGWNSVLESLSQGVPIIGWPLLGDQLFNSKMMEEEMGVCVEIARGRGADALRNGWKGVKEAIELVMGGTEEGREMRRKASKIREMMAGALKGSSFKAMENFLETAFSTTMNDLK</sequence>
<dbReference type="EC" id="2.4.1.-" evidence="5"/>
<dbReference type="FunFam" id="3.40.50.2000:FF:000103">
    <property type="entry name" value="Glycosyltransferase"/>
    <property type="match status" value="1"/>
</dbReference>
<gene>
    <name evidence="8" type="primary">LOC105043141</name>
</gene>
<dbReference type="KEGG" id="egu:105043141"/>
<comment type="similarity">
    <text evidence="1 4">Belongs to the UDP-glycosyltransferase family.</text>
</comment>
<dbReference type="Proteomes" id="UP000504607">
    <property type="component" value="Chromosome 4"/>
</dbReference>
<keyword evidence="3 4" id="KW-0808">Transferase</keyword>
<dbReference type="FunFam" id="3.40.50.2000:FF:000064">
    <property type="entry name" value="Glycosyltransferase"/>
    <property type="match status" value="1"/>
</dbReference>
<dbReference type="GeneID" id="105043141"/>
<dbReference type="RefSeq" id="XP_010918860.1">
    <property type="nucleotide sequence ID" value="XM_010920558.3"/>
</dbReference>
<dbReference type="PANTHER" id="PTHR48047">
    <property type="entry name" value="GLYCOSYLTRANSFERASE"/>
    <property type="match status" value="1"/>
</dbReference>
<evidence type="ECO:0000313" key="8">
    <source>
        <dbReference type="RefSeq" id="XP_010918860.1"/>
    </source>
</evidence>
<evidence type="ECO:0000256" key="3">
    <source>
        <dbReference type="ARBA" id="ARBA00022679"/>
    </source>
</evidence>
<dbReference type="GO" id="GO:0035251">
    <property type="term" value="F:UDP-glucosyltransferase activity"/>
    <property type="evidence" value="ECO:0007669"/>
    <property type="project" value="TreeGrafter"/>
</dbReference>
<protein>
    <recommendedName>
        <fullName evidence="5">Glycosyltransferase</fullName>
        <ecNumber evidence="5">2.4.1.-</ecNumber>
    </recommendedName>
</protein>
<feature type="domain" description="Glycosyltransferase N-terminal" evidence="6">
    <location>
        <begin position="8"/>
        <end position="244"/>
    </location>
</feature>
<dbReference type="PROSITE" id="PS00375">
    <property type="entry name" value="UDPGT"/>
    <property type="match status" value="1"/>
</dbReference>
<proteinExistence type="inferred from homology"/>
<organism evidence="7 8">
    <name type="scientific">Elaeis guineensis var. tenera</name>
    <name type="common">Oil palm</name>
    <dbReference type="NCBI Taxonomy" id="51953"/>
    <lineage>
        <taxon>Eukaryota</taxon>
        <taxon>Viridiplantae</taxon>
        <taxon>Streptophyta</taxon>
        <taxon>Embryophyta</taxon>
        <taxon>Tracheophyta</taxon>
        <taxon>Spermatophyta</taxon>
        <taxon>Magnoliopsida</taxon>
        <taxon>Liliopsida</taxon>
        <taxon>Arecaceae</taxon>
        <taxon>Arecoideae</taxon>
        <taxon>Cocoseae</taxon>
        <taxon>Elaeidinae</taxon>
        <taxon>Elaeis</taxon>
    </lineage>
</organism>